<evidence type="ECO:0000256" key="1">
    <source>
        <dbReference type="ARBA" id="ARBA00023224"/>
    </source>
</evidence>
<dbReference type="PROSITE" id="PS50111">
    <property type="entry name" value="CHEMOTAXIS_TRANSDUC_2"/>
    <property type="match status" value="1"/>
</dbReference>
<evidence type="ECO:0000259" key="5">
    <source>
        <dbReference type="PROSITE" id="PS50111"/>
    </source>
</evidence>
<sequence length="595" mass="67310">MRNNMKKQPRPINNGQGNERKVALSLSKQLSIFMLSIFIIFISIFVFNNRQMNHMVHAYSQYAESQEIVTLIKKIYTQAMRGFNNLQSALLFYGEDFMRYAEEYNKEHEVIQQELGRLEGMKEALIEIDPTLTQKVEQLIEVIEANDTLSQEALEAKRFDKAHVFMVEDGQEYMAQIQKIFKDIDQLTTDKTSKQVDITIKALNKIEEISILVVSIVSIVAIIIFGIYIKNLKMALKNITDKINSISKLELSHSLKDKSLSRKRLFRDEVYEIDEGIKKMAQELQDMVQILKNSIGELQQVDTHLDHKTIHTKEAFDSINDNLDGVVEEMRVWKKEVSMVTKVTEELTSNSEETSATTENITSTTVEIIEEAVNGIDMLHRMIEKMKHIREFIEEVVEVIGALKQESVIVSKSTDIINQISEQTNLLALNASIEAARAGESGKGFAVVAQEINNLANVSRNSTVEINSCIDKMGHLIGHTGQLVDEANQEATQSEVFAGDTLNKFNVIEENLKATIARLEDMNMAVTQSSKGVESILESMNAIHVLGNSVSEKTNDITLEMNEQIELINDLGKATHTLSTVVHTLDHIINRFMID</sequence>
<feature type="transmembrane region" description="Helical" evidence="4">
    <location>
        <begin position="209"/>
        <end position="229"/>
    </location>
</feature>
<name>A0A9E2NLI3_9FIRM</name>
<evidence type="ECO:0000256" key="2">
    <source>
        <dbReference type="ARBA" id="ARBA00029447"/>
    </source>
</evidence>
<dbReference type="InterPro" id="IPR004090">
    <property type="entry name" value="Chemotax_Me-accpt_rcpt"/>
</dbReference>
<dbReference type="PRINTS" id="PR00260">
    <property type="entry name" value="CHEMTRNSDUCR"/>
</dbReference>
<reference evidence="6" key="2">
    <citation type="submission" date="2021-04" db="EMBL/GenBank/DDBJ databases">
        <authorList>
            <person name="Gilroy R."/>
        </authorList>
    </citation>
    <scope>NUCLEOTIDE SEQUENCE</scope>
    <source>
        <strain evidence="6">B5-657</strain>
    </source>
</reference>
<dbReference type="GO" id="GO:0006935">
    <property type="term" value="P:chemotaxis"/>
    <property type="evidence" value="ECO:0007669"/>
    <property type="project" value="InterPro"/>
</dbReference>
<keyword evidence="1 3" id="KW-0807">Transducer</keyword>
<evidence type="ECO:0000256" key="3">
    <source>
        <dbReference type="PROSITE-ProRule" id="PRU00284"/>
    </source>
</evidence>
<evidence type="ECO:0000313" key="6">
    <source>
        <dbReference type="EMBL" id="MBU3804512.1"/>
    </source>
</evidence>
<dbReference type="GO" id="GO:0007165">
    <property type="term" value="P:signal transduction"/>
    <property type="evidence" value="ECO:0007669"/>
    <property type="project" value="UniProtKB-KW"/>
</dbReference>
<dbReference type="InterPro" id="IPR004089">
    <property type="entry name" value="MCPsignal_dom"/>
</dbReference>
<proteinExistence type="inferred from homology"/>
<feature type="domain" description="Methyl-accepting transducer" evidence="5">
    <location>
        <begin position="308"/>
        <end position="544"/>
    </location>
</feature>
<reference evidence="6" key="1">
    <citation type="journal article" date="2021" name="PeerJ">
        <title>Extensive microbial diversity within the chicken gut microbiome revealed by metagenomics and culture.</title>
        <authorList>
            <person name="Gilroy R."/>
            <person name="Ravi A."/>
            <person name="Getino M."/>
            <person name="Pursley I."/>
            <person name="Horton D.L."/>
            <person name="Alikhan N.F."/>
            <person name="Baker D."/>
            <person name="Gharbi K."/>
            <person name="Hall N."/>
            <person name="Watson M."/>
            <person name="Adriaenssens E.M."/>
            <person name="Foster-Nyarko E."/>
            <person name="Jarju S."/>
            <person name="Secka A."/>
            <person name="Antonio M."/>
            <person name="Oren A."/>
            <person name="Chaudhuri R.R."/>
            <person name="La Ragione R."/>
            <person name="Hildebrand F."/>
            <person name="Pallen M.J."/>
        </authorList>
    </citation>
    <scope>NUCLEOTIDE SEQUENCE</scope>
    <source>
        <strain evidence="6">B5-657</strain>
    </source>
</reference>
<dbReference type="GO" id="GO:0004888">
    <property type="term" value="F:transmembrane signaling receptor activity"/>
    <property type="evidence" value="ECO:0007669"/>
    <property type="project" value="InterPro"/>
</dbReference>
<keyword evidence="4" id="KW-1133">Transmembrane helix</keyword>
<evidence type="ECO:0000313" key="7">
    <source>
        <dbReference type="Proteomes" id="UP000824229"/>
    </source>
</evidence>
<dbReference type="PANTHER" id="PTHR32089:SF112">
    <property type="entry name" value="LYSOZYME-LIKE PROTEIN-RELATED"/>
    <property type="match status" value="1"/>
</dbReference>
<dbReference type="SMART" id="SM00283">
    <property type="entry name" value="MA"/>
    <property type="match status" value="1"/>
</dbReference>
<dbReference type="Gene3D" id="1.10.287.950">
    <property type="entry name" value="Methyl-accepting chemotaxis protein"/>
    <property type="match status" value="1"/>
</dbReference>
<organism evidence="6 7">
    <name type="scientific">Candidatus Cellulosilyticum pullistercoris</name>
    <dbReference type="NCBI Taxonomy" id="2838521"/>
    <lineage>
        <taxon>Bacteria</taxon>
        <taxon>Bacillati</taxon>
        <taxon>Bacillota</taxon>
        <taxon>Clostridia</taxon>
        <taxon>Lachnospirales</taxon>
        <taxon>Cellulosilyticaceae</taxon>
        <taxon>Cellulosilyticum</taxon>
    </lineage>
</organism>
<dbReference type="Pfam" id="PF00015">
    <property type="entry name" value="MCPsignal"/>
    <property type="match status" value="1"/>
</dbReference>
<keyword evidence="4" id="KW-0812">Transmembrane</keyword>
<protein>
    <recommendedName>
        <fullName evidence="5">Methyl-accepting transducer domain-containing protein</fullName>
    </recommendedName>
</protein>
<dbReference type="EMBL" id="JAHLFQ010000161">
    <property type="protein sequence ID" value="MBU3804512.1"/>
    <property type="molecule type" value="Genomic_DNA"/>
</dbReference>
<comment type="caution">
    <text evidence="6">The sequence shown here is derived from an EMBL/GenBank/DDBJ whole genome shotgun (WGS) entry which is preliminary data.</text>
</comment>
<dbReference type="GO" id="GO:0016020">
    <property type="term" value="C:membrane"/>
    <property type="evidence" value="ECO:0007669"/>
    <property type="project" value="InterPro"/>
</dbReference>
<accession>A0A9E2NLI3</accession>
<comment type="similarity">
    <text evidence="2">Belongs to the methyl-accepting chemotaxis (MCP) protein family.</text>
</comment>
<dbReference type="AlphaFoldDB" id="A0A9E2NLI3"/>
<dbReference type="Proteomes" id="UP000824229">
    <property type="component" value="Unassembled WGS sequence"/>
</dbReference>
<gene>
    <name evidence="6" type="ORF">H9872_07130</name>
</gene>
<dbReference type="SUPFAM" id="SSF58104">
    <property type="entry name" value="Methyl-accepting chemotaxis protein (MCP) signaling domain"/>
    <property type="match status" value="1"/>
</dbReference>
<feature type="transmembrane region" description="Helical" evidence="4">
    <location>
        <begin position="30"/>
        <end position="47"/>
    </location>
</feature>
<evidence type="ECO:0000256" key="4">
    <source>
        <dbReference type="SAM" id="Phobius"/>
    </source>
</evidence>
<dbReference type="PANTHER" id="PTHR32089">
    <property type="entry name" value="METHYL-ACCEPTING CHEMOTAXIS PROTEIN MCPB"/>
    <property type="match status" value="1"/>
</dbReference>
<keyword evidence="4" id="KW-0472">Membrane</keyword>